<dbReference type="HOGENOM" id="CLU_1128071_0_0_5"/>
<dbReference type="EMBL" id="AAPJ01000002">
    <property type="protein sequence ID" value="EAS50560.1"/>
    <property type="molecule type" value="Genomic_DNA"/>
</dbReference>
<sequence>MASAAHNAVRAGLGGIEVGLRDIRHHEVGNPDEGLVRVAAKRQDAAEDVPAILDVDDVDAAHANKRRDLLDGPEQEIVHVERRGGLDRLFDTEGSDAAFGLVAGQRDDLVRRAVGEAFAEFRFEQGDPCGMFRRPVARLARRVEIVEVGERDPGRIAVCCGRSRGRCGQEAGDKADGEFAWKSGHSWFLRPFAHPPVSRPCSIGLAMSGTQTKGRQAIAISRWISYPPRVYAPAQPSLLQVQCKIA</sequence>
<dbReference type="Proteomes" id="UP000000321">
    <property type="component" value="Unassembled WGS sequence"/>
</dbReference>
<gene>
    <name evidence="1" type="ORF">SI859A1_00680</name>
</gene>
<protein>
    <submittedName>
        <fullName evidence="1">Uncharacterized protein</fullName>
    </submittedName>
</protein>
<keyword evidence="2" id="KW-1185">Reference proteome</keyword>
<dbReference type="AlphaFoldDB" id="Q1YKG3"/>
<evidence type="ECO:0000313" key="2">
    <source>
        <dbReference type="Proteomes" id="UP000000321"/>
    </source>
</evidence>
<name>Q1YKG3_AURMS</name>
<evidence type="ECO:0000313" key="1">
    <source>
        <dbReference type="EMBL" id="EAS50560.1"/>
    </source>
</evidence>
<comment type="caution">
    <text evidence="1">The sequence shown here is derived from an EMBL/GenBank/DDBJ whole genome shotgun (WGS) entry which is preliminary data.</text>
</comment>
<accession>Q1YKG3</accession>
<proteinExistence type="predicted"/>
<organism evidence="1 2">
    <name type="scientific">Aurantimonas manganoxydans (strain ATCC BAA-1229 / DSM 21871 / SI85-9A1)</name>
    <dbReference type="NCBI Taxonomy" id="287752"/>
    <lineage>
        <taxon>Bacteria</taxon>
        <taxon>Pseudomonadati</taxon>
        <taxon>Pseudomonadota</taxon>
        <taxon>Alphaproteobacteria</taxon>
        <taxon>Hyphomicrobiales</taxon>
        <taxon>Aurantimonadaceae</taxon>
        <taxon>Aurantimonas</taxon>
    </lineage>
</organism>
<dbReference type="BioCyc" id="AURANTIMONAS:SI859A1_00680-MONOMER"/>
<reference evidence="1 2" key="1">
    <citation type="journal article" date="2008" name="Appl. Environ. Microbiol.">
        <title>Genomic insights into Mn(II) oxidation by the marine alphaproteobacterium Aurantimonas sp. strain SI85-9A1.</title>
        <authorList>
            <person name="Dick G.J."/>
            <person name="Podell S."/>
            <person name="Johnson H.A."/>
            <person name="Rivera-Espinoza Y."/>
            <person name="Bernier-Latmani R."/>
            <person name="McCarthy J.K."/>
            <person name="Torpey J.W."/>
            <person name="Clement B.G."/>
            <person name="Gaasterland T."/>
            <person name="Tebo B.M."/>
        </authorList>
    </citation>
    <scope>NUCLEOTIDE SEQUENCE [LARGE SCALE GENOMIC DNA]</scope>
    <source>
        <strain evidence="1 2">SI85-9A1</strain>
    </source>
</reference>